<reference evidence="1" key="1">
    <citation type="submission" date="2018-05" db="EMBL/GenBank/DDBJ databases">
        <title>Draft genome of Mucuna pruriens seed.</title>
        <authorList>
            <person name="Nnadi N.E."/>
            <person name="Vos R."/>
            <person name="Hasami M.H."/>
            <person name="Devisetty U.K."/>
            <person name="Aguiy J.C."/>
        </authorList>
    </citation>
    <scope>NUCLEOTIDE SEQUENCE [LARGE SCALE GENOMIC DNA]</scope>
    <source>
        <strain evidence="1">JCA_2017</strain>
    </source>
</reference>
<sequence>MNTLARKQHKTSFHHTTLHKRPNILDLMHYKVYGLMTIIITHEDTSFMLVLTKKLVEIFGGESLMIGVDLINLSLLASLNGDVLDKLLINNTYPTTI</sequence>
<accession>A0A371E1H1</accession>
<feature type="non-terminal residue" evidence="1">
    <location>
        <position position="1"/>
    </location>
</feature>
<evidence type="ECO:0000313" key="1">
    <source>
        <dbReference type="EMBL" id="RDX58644.1"/>
    </source>
</evidence>
<keyword evidence="2" id="KW-1185">Reference proteome</keyword>
<organism evidence="1 2">
    <name type="scientific">Mucuna pruriens</name>
    <name type="common">Velvet bean</name>
    <name type="synonym">Dolichos pruriens</name>
    <dbReference type="NCBI Taxonomy" id="157652"/>
    <lineage>
        <taxon>Eukaryota</taxon>
        <taxon>Viridiplantae</taxon>
        <taxon>Streptophyta</taxon>
        <taxon>Embryophyta</taxon>
        <taxon>Tracheophyta</taxon>
        <taxon>Spermatophyta</taxon>
        <taxon>Magnoliopsida</taxon>
        <taxon>eudicotyledons</taxon>
        <taxon>Gunneridae</taxon>
        <taxon>Pentapetalae</taxon>
        <taxon>rosids</taxon>
        <taxon>fabids</taxon>
        <taxon>Fabales</taxon>
        <taxon>Fabaceae</taxon>
        <taxon>Papilionoideae</taxon>
        <taxon>50 kb inversion clade</taxon>
        <taxon>NPAAA clade</taxon>
        <taxon>indigoferoid/millettioid clade</taxon>
        <taxon>Phaseoleae</taxon>
        <taxon>Mucuna</taxon>
    </lineage>
</organism>
<comment type="caution">
    <text evidence="1">The sequence shown here is derived from an EMBL/GenBank/DDBJ whole genome shotgun (WGS) entry which is preliminary data.</text>
</comment>
<evidence type="ECO:0000313" key="2">
    <source>
        <dbReference type="Proteomes" id="UP000257109"/>
    </source>
</evidence>
<dbReference type="EMBL" id="QJKJ01017303">
    <property type="protein sequence ID" value="RDX58644.1"/>
    <property type="molecule type" value="Genomic_DNA"/>
</dbReference>
<protein>
    <submittedName>
        <fullName evidence="1">Uncharacterized protein</fullName>
    </submittedName>
</protein>
<gene>
    <name evidence="1" type="ORF">CR513_62023</name>
</gene>
<proteinExistence type="predicted"/>
<dbReference type="AlphaFoldDB" id="A0A371E1H1"/>
<dbReference type="Proteomes" id="UP000257109">
    <property type="component" value="Unassembled WGS sequence"/>
</dbReference>
<name>A0A371E1H1_MUCPR</name>